<accession>A0ABR0NS98</accession>
<evidence type="ECO:0000313" key="1">
    <source>
        <dbReference type="EMBL" id="KAK5804208.1"/>
    </source>
</evidence>
<sequence>MGKLTSSLLIPVGGVNQARGNAEQQKDGLQDKLVVKRRGGSSGLPIAKDVSIGTRSVYGLDAIFLKWNEGRLGVNKWWILPERGLSSFICHGRCVISRELCTYQCENVSLHEDGSDLKVMVAGDERLEWVSTVMVLTISLFVVECFRHCLLLAMDVDSSEFESFSICWYSGF</sequence>
<evidence type="ECO:0000313" key="2">
    <source>
        <dbReference type="Proteomes" id="UP001358586"/>
    </source>
</evidence>
<reference evidence="1 2" key="1">
    <citation type="submission" date="2023-03" db="EMBL/GenBank/DDBJ databases">
        <title>WGS of Gossypium arboreum.</title>
        <authorList>
            <person name="Yu D."/>
        </authorList>
    </citation>
    <scope>NUCLEOTIDE SEQUENCE [LARGE SCALE GENOMIC DNA]</scope>
    <source>
        <tissue evidence="1">Leaf</tissue>
    </source>
</reference>
<gene>
    <name evidence="1" type="ORF">PVK06_031857</name>
</gene>
<dbReference type="EMBL" id="JARKNE010000009">
    <property type="protein sequence ID" value="KAK5804208.1"/>
    <property type="molecule type" value="Genomic_DNA"/>
</dbReference>
<protein>
    <submittedName>
        <fullName evidence="1">Uncharacterized protein</fullName>
    </submittedName>
</protein>
<dbReference type="Proteomes" id="UP001358586">
    <property type="component" value="Chromosome 9"/>
</dbReference>
<comment type="caution">
    <text evidence="1">The sequence shown here is derived from an EMBL/GenBank/DDBJ whole genome shotgun (WGS) entry which is preliminary data.</text>
</comment>
<proteinExistence type="predicted"/>
<keyword evidence="2" id="KW-1185">Reference proteome</keyword>
<name>A0ABR0NS98_GOSAR</name>
<organism evidence="1 2">
    <name type="scientific">Gossypium arboreum</name>
    <name type="common">Tree cotton</name>
    <name type="synonym">Gossypium nanking</name>
    <dbReference type="NCBI Taxonomy" id="29729"/>
    <lineage>
        <taxon>Eukaryota</taxon>
        <taxon>Viridiplantae</taxon>
        <taxon>Streptophyta</taxon>
        <taxon>Embryophyta</taxon>
        <taxon>Tracheophyta</taxon>
        <taxon>Spermatophyta</taxon>
        <taxon>Magnoliopsida</taxon>
        <taxon>eudicotyledons</taxon>
        <taxon>Gunneridae</taxon>
        <taxon>Pentapetalae</taxon>
        <taxon>rosids</taxon>
        <taxon>malvids</taxon>
        <taxon>Malvales</taxon>
        <taxon>Malvaceae</taxon>
        <taxon>Malvoideae</taxon>
        <taxon>Gossypium</taxon>
    </lineage>
</organism>